<feature type="domain" description="RNA polymerase sigma-70 region 2" evidence="5">
    <location>
        <begin position="77"/>
        <end position="137"/>
    </location>
</feature>
<dbReference type="InterPro" id="IPR013249">
    <property type="entry name" value="RNA_pol_sigma70_r4_t2"/>
</dbReference>
<evidence type="ECO:0000313" key="7">
    <source>
        <dbReference type="EMBL" id="AWH83639.1"/>
    </source>
</evidence>
<feature type="domain" description="RNA polymerase sigma factor 70 region 4 type 2" evidence="6">
    <location>
        <begin position="174"/>
        <end position="225"/>
    </location>
</feature>
<name>A0A2S1QTI5_9FLAO</name>
<dbReference type="AlphaFoldDB" id="A0A2S1QTI5"/>
<evidence type="ECO:0000313" key="8">
    <source>
        <dbReference type="Proteomes" id="UP000244929"/>
    </source>
</evidence>
<gene>
    <name evidence="7" type="ORF">HYN59_00245</name>
</gene>
<dbReference type="GO" id="GO:0006352">
    <property type="term" value="P:DNA-templated transcription initiation"/>
    <property type="evidence" value="ECO:0007669"/>
    <property type="project" value="InterPro"/>
</dbReference>
<dbReference type="InterPro" id="IPR007627">
    <property type="entry name" value="RNA_pol_sigma70_r2"/>
</dbReference>
<dbReference type="GO" id="GO:0003677">
    <property type="term" value="F:DNA binding"/>
    <property type="evidence" value="ECO:0007669"/>
    <property type="project" value="InterPro"/>
</dbReference>
<dbReference type="InterPro" id="IPR014284">
    <property type="entry name" value="RNA_pol_sigma-70_dom"/>
</dbReference>
<dbReference type="OrthoDB" id="9785675at2"/>
<proteinExistence type="inferred from homology"/>
<keyword evidence="2" id="KW-0805">Transcription regulation</keyword>
<evidence type="ECO:0000256" key="2">
    <source>
        <dbReference type="ARBA" id="ARBA00023015"/>
    </source>
</evidence>
<reference evidence="7 8" key="1">
    <citation type="submission" date="2018-04" db="EMBL/GenBank/DDBJ databases">
        <title>Genome sequencing of Flavobacterium sp. HYN0059.</title>
        <authorList>
            <person name="Yi H."/>
            <person name="Baek C."/>
        </authorList>
    </citation>
    <scope>NUCLEOTIDE SEQUENCE [LARGE SCALE GENOMIC DNA]</scope>
    <source>
        <strain evidence="7 8">HYN0059</strain>
    </source>
</reference>
<dbReference type="Proteomes" id="UP000244929">
    <property type="component" value="Chromosome"/>
</dbReference>
<dbReference type="KEGG" id="falb:HYN59_00245"/>
<dbReference type="Pfam" id="PF08281">
    <property type="entry name" value="Sigma70_r4_2"/>
    <property type="match status" value="1"/>
</dbReference>
<dbReference type="Gene3D" id="1.10.1740.10">
    <property type="match status" value="1"/>
</dbReference>
<dbReference type="Pfam" id="PF04542">
    <property type="entry name" value="Sigma70_r2"/>
    <property type="match status" value="1"/>
</dbReference>
<dbReference type="PANTHER" id="PTHR43133:SF60">
    <property type="entry name" value="RNA POLYMERASE SIGMA FACTOR SIGV"/>
    <property type="match status" value="1"/>
</dbReference>
<dbReference type="SUPFAM" id="SSF88946">
    <property type="entry name" value="Sigma2 domain of RNA polymerase sigma factors"/>
    <property type="match status" value="1"/>
</dbReference>
<dbReference type="Gene3D" id="1.10.10.10">
    <property type="entry name" value="Winged helix-like DNA-binding domain superfamily/Winged helix DNA-binding domain"/>
    <property type="match status" value="1"/>
</dbReference>
<dbReference type="CDD" id="cd06171">
    <property type="entry name" value="Sigma70_r4"/>
    <property type="match status" value="1"/>
</dbReference>
<dbReference type="SUPFAM" id="SSF88659">
    <property type="entry name" value="Sigma3 and sigma4 domains of RNA polymerase sigma factors"/>
    <property type="match status" value="1"/>
</dbReference>
<evidence type="ECO:0000259" key="5">
    <source>
        <dbReference type="Pfam" id="PF04542"/>
    </source>
</evidence>
<dbReference type="InterPro" id="IPR013325">
    <property type="entry name" value="RNA_pol_sigma_r2"/>
</dbReference>
<evidence type="ECO:0000256" key="3">
    <source>
        <dbReference type="ARBA" id="ARBA00023082"/>
    </source>
</evidence>
<evidence type="ECO:0000256" key="4">
    <source>
        <dbReference type="ARBA" id="ARBA00023163"/>
    </source>
</evidence>
<dbReference type="GO" id="GO:0016987">
    <property type="term" value="F:sigma factor activity"/>
    <property type="evidence" value="ECO:0007669"/>
    <property type="project" value="UniProtKB-KW"/>
</dbReference>
<dbReference type="InterPro" id="IPR013324">
    <property type="entry name" value="RNA_pol_sigma_r3/r4-like"/>
</dbReference>
<organism evidence="7 8">
    <name type="scientific">Flavobacterium album</name>
    <dbReference type="NCBI Taxonomy" id="2175091"/>
    <lineage>
        <taxon>Bacteria</taxon>
        <taxon>Pseudomonadati</taxon>
        <taxon>Bacteroidota</taxon>
        <taxon>Flavobacteriia</taxon>
        <taxon>Flavobacteriales</taxon>
        <taxon>Flavobacteriaceae</taxon>
        <taxon>Flavobacterium</taxon>
    </lineage>
</organism>
<accession>A0A2S1QTI5</accession>
<dbReference type="InterPro" id="IPR039425">
    <property type="entry name" value="RNA_pol_sigma-70-like"/>
</dbReference>
<dbReference type="EMBL" id="CP029186">
    <property type="protein sequence ID" value="AWH83639.1"/>
    <property type="molecule type" value="Genomic_DNA"/>
</dbReference>
<protein>
    <submittedName>
        <fullName evidence="7">RNA polymerase subunit sigma-70</fullName>
    </submittedName>
</protein>
<evidence type="ECO:0000256" key="1">
    <source>
        <dbReference type="ARBA" id="ARBA00010641"/>
    </source>
</evidence>
<keyword evidence="4" id="KW-0804">Transcription</keyword>
<evidence type="ECO:0000259" key="6">
    <source>
        <dbReference type="Pfam" id="PF08281"/>
    </source>
</evidence>
<sequence length="232" mass="26953">MACNGLQRIEIAGKRCSLVVPCYRNYPYLHTDKCLSNEYFFKTCALEVTPASIQKNIEKAKKGDQVAFTFLLDHFWNEVYGFMLKRTQNETDTEDIVIETFVKAFDKIATYNPEYAFNTWLIAIAKNVHIDLLRKKKSSLFIEITDEEDQQAYRVADSTPTVEDQLITEQNLSSLLNCIKQLKPQYQEVIQLRYFQEMSYQEIADQLGEPLNNVKVKLLRAKKLLADIISKK</sequence>
<dbReference type="InterPro" id="IPR036388">
    <property type="entry name" value="WH-like_DNA-bd_sf"/>
</dbReference>
<comment type="similarity">
    <text evidence="1">Belongs to the sigma-70 factor family. ECF subfamily.</text>
</comment>
<dbReference type="PANTHER" id="PTHR43133">
    <property type="entry name" value="RNA POLYMERASE ECF-TYPE SIGMA FACTO"/>
    <property type="match status" value="1"/>
</dbReference>
<keyword evidence="8" id="KW-1185">Reference proteome</keyword>
<dbReference type="NCBIfam" id="TIGR02937">
    <property type="entry name" value="sigma70-ECF"/>
    <property type="match status" value="1"/>
</dbReference>
<keyword evidence="3" id="KW-0731">Sigma factor</keyword>